<gene>
    <name evidence="1" type="ORF">PAPYR_11449</name>
</gene>
<evidence type="ECO:0000313" key="2">
    <source>
        <dbReference type="Proteomes" id="UP001141327"/>
    </source>
</evidence>
<proteinExistence type="predicted"/>
<dbReference type="EMBL" id="JAPMOS010000199">
    <property type="protein sequence ID" value="KAJ4453945.1"/>
    <property type="molecule type" value="Genomic_DNA"/>
</dbReference>
<evidence type="ECO:0000313" key="1">
    <source>
        <dbReference type="EMBL" id="KAJ4453945.1"/>
    </source>
</evidence>
<name>A0ABQ8UAV7_9EUKA</name>
<dbReference type="Proteomes" id="UP001141327">
    <property type="component" value="Unassembled WGS sequence"/>
</dbReference>
<sequence>MFAHITAFLSSLFAPRKRLCGRAIHIRMKPAGTFDDHTPKYYVELLTPDGHVSHACYATQRTVVEPVHDGDRR</sequence>
<reference evidence="1" key="1">
    <citation type="journal article" date="2022" name="bioRxiv">
        <title>Genomics of Preaxostyla Flagellates Illuminates Evolutionary Transitions and the Path Towards Mitochondrial Loss.</title>
        <authorList>
            <person name="Novak L.V.F."/>
            <person name="Treitli S.C."/>
            <person name="Pyrih J."/>
            <person name="Halakuc P."/>
            <person name="Pipaliya S.V."/>
            <person name="Vacek V."/>
            <person name="Brzon O."/>
            <person name="Soukal P."/>
            <person name="Eme L."/>
            <person name="Dacks J.B."/>
            <person name="Karnkowska A."/>
            <person name="Elias M."/>
            <person name="Hampl V."/>
        </authorList>
    </citation>
    <scope>NUCLEOTIDE SEQUENCE</scope>
    <source>
        <strain evidence="1">RCP-MX</strain>
    </source>
</reference>
<protein>
    <submittedName>
        <fullName evidence="1">Uncharacterized protein</fullName>
    </submittedName>
</protein>
<keyword evidence="2" id="KW-1185">Reference proteome</keyword>
<comment type="caution">
    <text evidence="1">The sequence shown here is derived from an EMBL/GenBank/DDBJ whole genome shotgun (WGS) entry which is preliminary data.</text>
</comment>
<organism evidence="1 2">
    <name type="scientific">Paratrimastix pyriformis</name>
    <dbReference type="NCBI Taxonomy" id="342808"/>
    <lineage>
        <taxon>Eukaryota</taxon>
        <taxon>Metamonada</taxon>
        <taxon>Preaxostyla</taxon>
        <taxon>Paratrimastigidae</taxon>
        <taxon>Paratrimastix</taxon>
    </lineage>
</organism>
<accession>A0ABQ8UAV7</accession>